<dbReference type="Pfam" id="PF00066">
    <property type="entry name" value="Notch"/>
    <property type="match status" value="1"/>
</dbReference>
<name>A0A812JPD1_9DINO</name>
<protein>
    <recommendedName>
        <fullName evidence="4">LNR domain-containing protein</fullName>
    </recommendedName>
</protein>
<keyword evidence="3" id="KW-0325">Glycoprotein</keyword>
<evidence type="ECO:0000256" key="2">
    <source>
        <dbReference type="ARBA" id="ARBA00023157"/>
    </source>
</evidence>
<dbReference type="SMART" id="SM00004">
    <property type="entry name" value="NL"/>
    <property type="match status" value="1"/>
</dbReference>
<evidence type="ECO:0000313" key="6">
    <source>
        <dbReference type="Proteomes" id="UP000601435"/>
    </source>
</evidence>
<dbReference type="Proteomes" id="UP000601435">
    <property type="component" value="Unassembled WGS sequence"/>
</dbReference>
<comment type="caution">
    <text evidence="5">The sequence shown here is derived from an EMBL/GenBank/DDBJ whole genome shotgun (WGS) entry which is preliminary data.</text>
</comment>
<evidence type="ECO:0000313" key="5">
    <source>
        <dbReference type="EMBL" id="CAE7212913.1"/>
    </source>
</evidence>
<dbReference type="EMBL" id="CAJNJA010006612">
    <property type="protein sequence ID" value="CAE7212913.1"/>
    <property type="molecule type" value="Genomic_DNA"/>
</dbReference>
<dbReference type="PROSITE" id="PS50258">
    <property type="entry name" value="LNR"/>
    <property type="match status" value="1"/>
</dbReference>
<dbReference type="InterPro" id="IPR000800">
    <property type="entry name" value="Notch_dom"/>
</dbReference>
<gene>
    <name evidence="5" type="ORF">SNEC2469_LOCUS2264</name>
</gene>
<keyword evidence="6" id="KW-1185">Reference proteome</keyword>
<keyword evidence="1" id="KW-0677">Repeat</keyword>
<evidence type="ECO:0000259" key="4">
    <source>
        <dbReference type="PROSITE" id="PS50258"/>
    </source>
</evidence>
<organism evidence="5 6">
    <name type="scientific">Symbiodinium necroappetens</name>
    <dbReference type="NCBI Taxonomy" id="1628268"/>
    <lineage>
        <taxon>Eukaryota</taxon>
        <taxon>Sar</taxon>
        <taxon>Alveolata</taxon>
        <taxon>Dinophyceae</taxon>
        <taxon>Suessiales</taxon>
        <taxon>Symbiodiniaceae</taxon>
        <taxon>Symbiodinium</taxon>
    </lineage>
</organism>
<sequence length="682" mass="75581">MLSTMNLSTASADELELACMMSITVETCFAYSHCCDRLDDLLHLPSGNGNKTDFNSICSGVGFWRPSICEAVHPPPHEHDDHDDKEDGRDEDMCNHTGMEACNTSIQMLSQFVMNSTRNGTHNMSEDDAARVCAMASGVEMCIHNMSCCRDAEYYLPKSLIDMDVEHTCRLGGMNATHYCSEGDDDHSHSHCDRSAFDMCRAAVDELTDLVNRSRLISHLHKPNTTHNTSGTEHHMHNMTGHMMNMTVLHNMSIDELGEICLMGIGIESCLLNTTCCEDAETILPASLMGVDLWVVCEHAGYRYAPICRRGEEHMHCEHRALDACREVGHKMEEELHFLESDPDRVCRLGNEFTDCIRSAGCCDDQEAEHIVPEDVMTRLLPTCAARGYVYVCDDRPPHEGECDKMAKFHCDMARLNMTMGLGLFSDDESIVPDFLQKSCEVSQMTTLCYERAHCCGEREMEDLGSISSMCETMGMHFSCMKDDGGHHGQCAMTDALACSLQLPPDASGSASVMTEEMCQAVTGYYSCLERTQCCEQFGWPPMEAGEMEDAVKVCENFGFHVPHCEQVSHCPCESGKLGNKICDWECNTPACGYDNGDCTSTGPGGDDGLVWQDFVSIHCGDACRVETWPMMTSCIPFLHDCAHYAKSFGAFAFTTEMNGPHCAPGDMQCSIYTDSFGFESS</sequence>
<dbReference type="AlphaFoldDB" id="A0A812JPD1"/>
<evidence type="ECO:0000256" key="1">
    <source>
        <dbReference type="ARBA" id="ARBA00022737"/>
    </source>
</evidence>
<keyword evidence="2" id="KW-1015">Disulfide bond</keyword>
<evidence type="ECO:0000256" key="3">
    <source>
        <dbReference type="ARBA" id="ARBA00023180"/>
    </source>
</evidence>
<feature type="domain" description="LNR" evidence="4">
    <location>
        <begin position="565"/>
        <end position="604"/>
    </location>
</feature>
<reference evidence="5" key="1">
    <citation type="submission" date="2021-02" db="EMBL/GenBank/DDBJ databases">
        <authorList>
            <person name="Dougan E. K."/>
            <person name="Rhodes N."/>
            <person name="Thang M."/>
            <person name="Chan C."/>
        </authorList>
    </citation>
    <scope>NUCLEOTIDE SEQUENCE</scope>
</reference>
<accession>A0A812JPD1</accession>
<proteinExistence type="predicted"/>
<dbReference type="OrthoDB" id="445350at2759"/>